<reference evidence="1 2" key="1">
    <citation type="journal article" date="2021" name="Int. J. Syst. Evol. Microbiol.">
        <title>Amazonocrinis nigriterrae gen. nov., sp. nov., Atlanticothrix silvestris gen. nov., sp. nov. and Dendronalium phyllosphericum gen. nov., sp. nov., nostocacean cyanobacteria from Brazilian environments.</title>
        <authorList>
            <person name="Alvarenga D.O."/>
            <person name="Andreote A.P.D."/>
            <person name="Branco L.H.Z."/>
            <person name="Delbaje E."/>
            <person name="Cruz R.B."/>
            <person name="Varani A.M."/>
            <person name="Fiore M.F."/>
        </authorList>
    </citation>
    <scope>NUCLEOTIDE SEQUENCE [LARGE SCALE GENOMIC DNA]</scope>
    <source>
        <strain evidence="1 2">CENA67</strain>
    </source>
</reference>
<keyword evidence="2" id="KW-1185">Reference proteome</keyword>
<dbReference type="Proteomes" id="UP000632766">
    <property type="component" value="Unassembled WGS sequence"/>
</dbReference>
<gene>
    <name evidence="1" type="ORF">I8748_32105</name>
</gene>
<sequence length="199" mass="22325">MGWLRQLQRWIRRLFTKSRKQHAPTILKRWYGKNCAVLRLERTTAGGIATYRVVSIYGRDYLITLDYLPDLHGEVVGEFNGIIIKLGSLDYPSNPATHRFAVFRLGSNGSSCPVGVWDVDLEGFTPKYSLRELAPRRAVAGVALQCLKIPNSSKTPSLSWESQMGRVDWLGLLEEKIRAELSNPNHSLRACVITGGNLA</sequence>
<evidence type="ECO:0000313" key="1">
    <source>
        <dbReference type="EMBL" id="MBH8566743.1"/>
    </source>
</evidence>
<accession>A0A8J7HVG7</accession>
<protein>
    <submittedName>
        <fullName evidence="1">Uncharacterized protein</fullName>
    </submittedName>
</protein>
<proteinExistence type="predicted"/>
<comment type="caution">
    <text evidence="1">The sequence shown here is derived from an EMBL/GenBank/DDBJ whole genome shotgun (WGS) entry which is preliminary data.</text>
</comment>
<evidence type="ECO:0000313" key="2">
    <source>
        <dbReference type="Proteomes" id="UP000632766"/>
    </source>
</evidence>
<dbReference type="EMBL" id="JAECZC010000102">
    <property type="protein sequence ID" value="MBH8566743.1"/>
    <property type="molecule type" value="Genomic_DNA"/>
</dbReference>
<dbReference type="RefSeq" id="WP_198128477.1">
    <property type="nucleotide sequence ID" value="NZ_JAECZC010000102.1"/>
</dbReference>
<name>A0A8J7HVG7_9NOST</name>
<organism evidence="1 2">
    <name type="scientific">Amazonocrinis nigriterrae CENA67</name>
    <dbReference type="NCBI Taxonomy" id="2794033"/>
    <lineage>
        <taxon>Bacteria</taxon>
        <taxon>Bacillati</taxon>
        <taxon>Cyanobacteriota</taxon>
        <taxon>Cyanophyceae</taxon>
        <taxon>Nostocales</taxon>
        <taxon>Nostocaceae</taxon>
        <taxon>Amazonocrinis</taxon>
        <taxon>Amazonocrinis nigriterrae</taxon>
    </lineage>
</organism>
<dbReference type="AlphaFoldDB" id="A0A8J7HVG7"/>